<feature type="transmembrane region" description="Helical" evidence="1">
    <location>
        <begin position="15"/>
        <end position="41"/>
    </location>
</feature>
<name>A0A5C6G7G1_METRR</name>
<evidence type="ECO:0000313" key="2">
    <source>
        <dbReference type="EMBL" id="TWU73229.1"/>
    </source>
</evidence>
<dbReference type="EMBL" id="SBHS01000019">
    <property type="protein sequence ID" value="TWU73229.1"/>
    <property type="molecule type" value="Genomic_DNA"/>
</dbReference>
<keyword evidence="1" id="KW-0812">Transmembrane</keyword>
<evidence type="ECO:0000256" key="1">
    <source>
        <dbReference type="SAM" id="Phobius"/>
    </source>
</evidence>
<protein>
    <submittedName>
        <fullName evidence="2">Uncharacterized protein</fullName>
    </submittedName>
</protein>
<accession>A0A5C6G7G1</accession>
<feature type="non-terminal residue" evidence="2">
    <location>
        <position position="68"/>
    </location>
</feature>
<keyword evidence="1" id="KW-1133">Transmembrane helix</keyword>
<comment type="caution">
    <text evidence="2">The sequence shown here is derived from an EMBL/GenBank/DDBJ whole genome shotgun (WGS) entry which is preliminary data.</text>
</comment>
<organism evidence="2 3">
    <name type="scientific">Metarhizium rileyi (strain RCEF 4871)</name>
    <name type="common">Nomuraea rileyi</name>
    <dbReference type="NCBI Taxonomy" id="1649241"/>
    <lineage>
        <taxon>Eukaryota</taxon>
        <taxon>Fungi</taxon>
        <taxon>Dikarya</taxon>
        <taxon>Ascomycota</taxon>
        <taxon>Pezizomycotina</taxon>
        <taxon>Sordariomycetes</taxon>
        <taxon>Hypocreomycetidae</taxon>
        <taxon>Hypocreales</taxon>
        <taxon>Clavicipitaceae</taxon>
        <taxon>Metarhizium</taxon>
    </lineage>
</organism>
<keyword evidence="1" id="KW-0472">Membrane</keyword>
<sequence>MAPYLGLRGSALNRAIIWLVVGPAFFCYGYNLSVAGGLLTLDSFVEMFPSLDTINTVGDQQRHNSTIQ</sequence>
<dbReference type="Proteomes" id="UP000317257">
    <property type="component" value="Unassembled WGS sequence"/>
</dbReference>
<proteinExistence type="predicted"/>
<dbReference type="AlphaFoldDB" id="A0A5C6G7G1"/>
<evidence type="ECO:0000313" key="3">
    <source>
        <dbReference type="Proteomes" id="UP000317257"/>
    </source>
</evidence>
<reference evidence="3" key="1">
    <citation type="submission" date="2018-12" db="EMBL/GenBank/DDBJ databases">
        <title>The complete genome of Metarhizium rileyi, a key fungal pathogen of Lepidoptera.</title>
        <authorList>
            <person name="Binneck E."/>
            <person name="Lastra C.C.L."/>
            <person name="Sosa-Gomez D.R."/>
        </authorList>
    </citation>
    <scope>NUCLEOTIDE SEQUENCE [LARGE SCALE GENOMIC DNA]</scope>
    <source>
        <strain evidence="3">Cep018-CH2</strain>
    </source>
</reference>
<gene>
    <name evidence="2" type="ORF">ED733_000007</name>
</gene>